<proteinExistence type="predicted"/>
<dbReference type="EMBL" id="CAJOBA010005728">
    <property type="protein sequence ID" value="CAF3752848.1"/>
    <property type="molecule type" value="Genomic_DNA"/>
</dbReference>
<accession>A0A814Y543</accession>
<protein>
    <submittedName>
        <fullName evidence="2">Uncharacterized protein</fullName>
    </submittedName>
</protein>
<keyword evidence="5" id="KW-1185">Reference proteome</keyword>
<dbReference type="Proteomes" id="UP000681722">
    <property type="component" value="Unassembled WGS sequence"/>
</dbReference>
<dbReference type="Proteomes" id="UP000663829">
    <property type="component" value="Unassembled WGS sequence"/>
</dbReference>
<dbReference type="EMBL" id="CAJNOQ010009410">
    <property type="protein sequence ID" value="CAF1224276.1"/>
    <property type="molecule type" value="Genomic_DNA"/>
</dbReference>
<sequence length="122" mass="14630">MLLVHAEQDLDWNTNEEFLVHSHALEKVDYSPEHNVEQITLKDQNPASRSQREKQVAIITYANFNSVDRIVASKPLDPLFIEHVEKFVRKLEENDPRLRNHQIRIEKVKKKRNLYHERKEQH</sequence>
<organism evidence="2 5">
    <name type="scientific">Didymodactylos carnosus</name>
    <dbReference type="NCBI Taxonomy" id="1234261"/>
    <lineage>
        <taxon>Eukaryota</taxon>
        <taxon>Metazoa</taxon>
        <taxon>Spiralia</taxon>
        <taxon>Gnathifera</taxon>
        <taxon>Rotifera</taxon>
        <taxon>Eurotatoria</taxon>
        <taxon>Bdelloidea</taxon>
        <taxon>Philodinida</taxon>
        <taxon>Philodinidae</taxon>
        <taxon>Didymodactylos</taxon>
    </lineage>
</organism>
<gene>
    <name evidence="2" type="ORF">GPM918_LOCUS24845</name>
    <name evidence="1" type="ORF">OVA965_LOCUS13651</name>
    <name evidence="4" type="ORF">SRO942_LOCUS24850</name>
    <name evidence="3" type="ORF">TMI583_LOCUS13654</name>
</gene>
<evidence type="ECO:0000313" key="3">
    <source>
        <dbReference type="EMBL" id="CAF3752848.1"/>
    </source>
</evidence>
<dbReference type="Proteomes" id="UP000682733">
    <property type="component" value="Unassembled WGS sequence"/>
</dbReference>
<dbReference type="AlphaFoldDB" id="A0A814Y543"/>
<dbReference type="EMBL" id="CAJNOK010005722">
    <property type="protein sequence ID" value="CAF0982323.1"/>
    <property type="molecule type" value="Genomic_DNA"/>
</dbReference>
<name>A0A814Y543_9BILA</name>
<evidence type="ECO:0000313" key="5">
    <source>
        <dbReference type="Proteomes" id="UP000663829"/>
    </source>
</evidence>
<evidence type="ECO:0000313" key="4">
    <source>
        <dbReference type="EMBL" id="CAF3987416.1"/>
    </source>
</evidence>
<evidence type="ECO:0000313" key="1">
    <source>
        <dbReference type="EMBL" id="CAF0982323.1"/>
    </source>
</evidence>
<evidence type="ECO:0000313" key="2">
    <source>
        <dbReference type="EMBL" id="CAF1224276.1"/>
    </source>
</evidence>
<dbReference type="EMBL" id="CAJOBC010009415">
    <property type="protein sequence ID" value="CAF3987416.1"/>
    <property type="molecule type" value="Genomic_DNA"/>
</dbReference>
<reference evidence="2" key="1">
    <citation type="submission" date="2021-02" db="EMBL/GenBank/DDBJ databases">
        <authorList>
            <person name="Nowell W R."/>
        </authorList>
    </citation>
    <scope>NUCLEOTIDE SEQUENCE</scope>
</reference>
<comment type="caution">
    <text evidence="2">The sequence shown here is derived from an EMBL/GenBank/DDBJ whole genome shotgun (WGS) entry which is preliminary data.</text>
</comment>
<dbReference type="Proteomes" id="UP000677228">
    <property type="component" value="Unassembled WGS sequence"/>
</dbReference>